<protein>
    <submittedName>
        <fullName evidence="3">Uncharacterized protein</fullName>
    </submittedName>
</protein>
<gene>
    <name evidence="3" type="ORF">Q4481_23495</name>
</gene>
<dbReference type="Proteomes" id="UP001174932">
    <property type="component" value="Unassembled WGS sequence"/>
</dbReference>
<dbReference type="RefSeq" id="WP_304378861.1">
    <property type="nucleotide sequence ID" value="NZ_JAUOZU010000024.1"/>
</dbReference>
<accession>A0ABT8YT32</accession>
<comment type="caution">
    <text evidence="3">The sequence shown here is derived from an EMBL/GenBank/DDBJ whole genome shotgun (WGS) entry which is preliminary data.</text>
</comment>
<organism evidence="3 4">
    <name type="scientific">Rhizobium alvei</name>
    <dbReference type="NCBI Taxonomy" id="1132659"/>
    <lineage>
        <taxon>Bacteria</taxon>
        <taxon>Pseudomonadati</taxon>
        <taxon>Pseudomonadota</taxon>
        <taxon>Alphaproteobacteria</taxon>
        <taxon>Hyphomicrobiales</taxon>
        <taxon>Rhizobiaceae</taxon>
        <taxon>Rhizobium/Agrobacterium group</taxon>
        <taxon>Rhizobium</taxon>
    </lineage>
</organism>
<dbReference type="EMBL" id="JAUOZU010000024">
    <property type="protein sequence ID" value="MDO6966931.1"/>
    <property type="molecule type" value="Genomic_DNA"/>
</dbReference>
<evidence type="ECO:0000256" key="1">
    <source>
        <dbReference type="SAM" id="MobiDB-lite"/>
    </source>
</evidence>
<evidence type="ECO:0000256" key="2">
    <source>
        <dbReference type="SAM" id="Phobius"/>
    </source>
</evidence>
<proteinExistence type="predicted"/>
<keyword evidence="4" id="KW-1185">Reference proteome</keyword>
<feature type="compositionally biased region" description="Gly residues" evidence="1">
    <location>
        <begin position="11"/>
        <end position="20"/>
    </location>
</feature>
<evidence type="ECO:0000313" key="4">
    <source>
        <dbReference type="Proteomes" id="UP001174932"/>
    </source>
</evidence>
<reference evidence="3" key="2">
    <citation type="submission" date="2023-07" db="EMBL/GenBank/DDBJ databases">
        <authorList>
            <person name="Shen H."/>
        </authorList>
    </citation>
    <scope>NUCLEOTIDE SEQUENCE</scope>
    <source>
        <strain evidence="3">TNR-22</strain>
    </source>
</reference>
<reference evidence="3" key="1">
    <citation type="journal article" date="2015" name="Int. J. Syst. Evol. Microbiol.">
        <title>Rhizobium alvei sp. nov., isolated from a freshwater river.</title>
        <authorList>
            <person name="Sheu S.Y."/>
            <person name="Huang H.W."/>
            <person name="Young C.C."/>
            <person name="Chen W.M."/>
        </authorList>
    </citation>
    <scope>NUCLEOTIDE SEQUENCE</scope>
    <source>
        <strain evidence="3">TNR-22</strain>
    </source>
</reference>
<sequence>MTHATNCTRYGAGGCAGDGGETCRRCPSKALSETATSIKQAAIAEWRHQMHTAFIGVLWTVLALAVIGTSAGFGLGKTETSYQMDARR</sequence>
<feature type="region of interest" description="Disordered" evidence="1">
    <location>
        <begin position="1"/>
        <end position="20"/>
    </location>
</feature>
<evidence type="ECO:0000313" key="3">
    <source>
        <dbReference type="EMBL" id="MDO6966931.1"/>
    </source>
</evidence>
<keyword evidence="2" id="KW-0472">Membrane</keyword>
<keyword evidence="2" id="KW-1133">Transmembrane helix</keyword>
<feature type="transmembrane region" description="Helical" evidence="2">
    <location>
        <begin position="53"/>
        <end position="75"/>
    </location>
</feature>
<name>A0ABT8YT32_9HYPH</name>
<keyword evidence="2" id="KW-0812">Transmembrane</keyword>